<dbReference type="EMBL" id="LT559118">
    <property type="protein sequence ID" value="SBP00055.1"/>
    <property type="molecule type" value="Genomic_DNA"/>
</dbReference>
<organism evidence="1">
    <name type="scientific">Nonomuraea gerenzanensis</name>
    <dbReference type="NCBI Taxonomy" id="93944"/>
    <lineage>
        <taxon>Bacteria</taxon>
        <taxon>Bacillati</taxon>
        <taxon>Actinomycetota</taxon>
        <taxon>Actinomycetes</taxon>
        <taxon>Streptosporangiales</taxon>
        <taxon>Streptosporangiaceae</taxon>
        <taxon>Nonomuraea</taxon>
    </lineage>
</organism>
<gene>
    <name evidence="1" type="ORF">BN4615_P9571</name>
</gene>
<name>A0A1M4EML1_9ACTN</name>
<evidence type="ECO:0000313" key="1">
    <source>
        <dbReference type="EMBL" id="SBP00055.1"/>
    </source>
</evidence>
<dbReference type="AlphaFoldDB" id="A0A1M4EML1"/>
<sequence length="38" mass="3993">MGTVIGVHAQWRVTPEVIDLKAVQAAIRALLPPSLGLA</sequence>
<protein>
    <submittedName>
        <fullName evidence="1">Uncharacterized protein</fullName>
    </submittedName>
</protein>
<reference evidence="1" key="1">
    <citation type="submission" date="2016-04" db="EMBL/GenBank/DDBJ databases">
        <authorList>
            <person name="Evans L.H."/>
            <person name="Alamgir A."/>
            <person name="Owens N."/>
            <person name="Weber N.D."/>
            <person name="Virtaneva K."/>
            <person name="Barbian K."/>
            <person name="Babar A."/>
            <person name="Rosenke K."/>
        </authorList>
    </citation>
    <scope>NUCLEOTIDE SEQUENCE</scope>
    <source>
        <strain evidence="1">Nono1</strain>
    </source>
</reference>
<accession>A0A1M4EML1</accession>
<proteinExistence type="predicted"/>